<dbReference type="InterPro" id="IPR000477">
    <property type="entry name" value="RT_dom"/>
</dbReference>
<dbReference type="CDD" id="cd01650">
    <property type="entry name" value="RT_nLTR_like"/>
    <property type="match status" value="1"/>
</dbReference>
<reference evidence="2 3" key="1">
    <citation type="journal article" date="2021" name="Comput. Struct. Biotechnol. J.">
        <title>De novo genome assembly of the potent medicinal plant Rehmannia glutinosa using nanopore technology.</title>
        <authorList>
            <person name="Ma L."/>
            <person name="Dong C."/>
            <person name="Song C."/>
            <person name="Wang X."/>
            <person name="Zheng X."/>
            <person name="Niu Y."/>
            <person name="Chen S."/>
            <person name="Feng W."/>
        </authorList>
    </citation>
    <scope>NUCLEOTIDE SEQUENCE [LARGE SCALE GENOMIC DNA]</scope>
    <source>
        <strain evidence="2">DH-2019</strain>
    </source>
</reference>
<evidence type="ECO:0000313" key="3">
    <source>
        <dbReference type="Proteomes" id="UP001318860"/>
    </source>
</evidence>
<gene>
    <name evidence="2" type="ORF">DH2020_011267</name>
</gene>
<evidence type="ECO:0000313" key="2">
    <source>
        <dbReference type="EMBL" id="KAK6157019.1"/>
    </source>
</evidence>
<name>A0ABR0XCZ6_REHGL</name>
<dbReference type="SUPFAM" id="SSF56672">
    <property type="entry name" value="DNA/RNA polymerases"/>
    <property type="match status" value="1"/>
</dbReference>
<dbReference type="PANTHER" id="PTHR33116">
    <property type="entry name" value="REVERSE TRANSCRIPTASE ZINC-BINDING DOMAIN-CONTAINING PROTEIN-RELATED-RELATED"/>
    <property type="match status" value="1"/>
</dbReference>
<comment type="caution">
    <text evidence="2">The sequence shown here is derived from an EMBL/GenBank/DDBJ whole genome shotgun (WGS) entry which is preliminary data.</text>
</comment>
<dbReference type="EMBL" id="JABTTQ020000005">
    <property type="protein sequence ID" value="KAK6157019.1"/>
    <property type="molecule type" value="Genomic_DNA"/>
</dbReference>
<dbReference type="Pfam" id="PF00078">
    <property type="entry name" value="RVT_1"/>
    <property type="match status" value="1"/>
</dbReference>
<accession>A0ABR0XCZ6</accession>
<sequence>MLHVHISKRDPHSLHKRRRKIFRFEALWVKSKDCEQIIRDNWNSDFDNLTEKLTNCTLGLLQWGDKSHGNLSSRISHFKKSLFQLQSGTITDTTRNLITDVKNQLDFLLEQDNIKWKQRAKQHWYVEGDRNTRFFHNYASKRKAINHIDSLLDSSGSPQSSPEALQQIITDYFGTLFSSANPPESNIEQALQRVAPKVTPKMNQALIAPYTEKEIILALKYMHPFKSPGPDGMSLVFFKKFWHIVGPNVLSFILNFLNNGIFDNKTNFTHIVLIPKINKPVLVSQFCPISLCNVVYKLASKAIAIRLQDTLPRVISESQSTFILGRLITDNILVAYEIHHHMRTKPPSRIGLISIKLDMSKVFDRVEWIFLHKNLVALGYAHQFDLQRVNKIRGISISRTAPNISHLFFADDTLLLGQAMIEEARHIRYAINLYERVSGQQINHEKSGIVFCRNVPHELANSISTILGINQVAGHNKYLGLPSISGRNKKELCSNIKDRIWQHIQSWDHHSLSKSGEEILIKSVLQAMPIYVMSCFRFPDTFIAELHSLIGTYWWDRKLGKKKIHWVSWKTLSTVKSAGGLGFKDLRIFNLAMLDKQA</sequence>
<organism evidence="2 3">
    <name type="scientific">Rehmannia glutinosa</name>
    <name type="common">Chinese foxglove</name>
    <dbReference type="NCBI Taxonomy" id="99300"/>
    <lineage>
        <taxon>Eukaryota</taxon>
        <taxon>Viridiplantae</taxon>
        <taxon>Streptophyta</taxon>
        <taxon>Embryophyta</taxon>
        <taxon>Tracheophyta</taxon>
        <taxon>Spermatophyta</taxon>
        <taxon>Magnoliopsida</taxon>
        <taxon>eudicotyledons</taxon>
        <taxon>Gunneridae</taxon>
        <taxon>Pentapetalae</taxon>
        <taxon>asterids</taxon>
        <taxon>lamiids</taxon>
        <taxon>Lamiales</taxon>
        <taxon>Orobanchaceae</taxon>
        <taxon>Rehmannieae</taxon>
        <taxon>Rehmannia</taxon>
    </lineage>
</organism>
<dbReference type="InterPro" id="IPR043502">
    <property type="entry name" value="DNA/RNA_pol_sf"/>
</dbReference>
<proteinExistence type="predicted"/>
<dbReference type="Proteomes" id="UP001318860">
    <property type="component" value="Unassembled WGS sequence"/>
</dbReference>
<protein>
    <recommendedName>
        <fullName evidence="1">Reverse transcriptase domain-containing protein</fullName>
    </recommendedName>
</protein>
<keyword evidence="3" id="KW-1185">Reference proteome</keyword>
<dbReference type="PANTHER" id="PTHR33116:SF86">
    <property type="entry name" value="REVERSE TRANSCRIPTASE DOMAIN-CONTAINING PROTEIN"/>
    <property type="match status" value="1"/>
</dbReference>
<evidence type="ECO:0000259" key="1">
    <source>
        <dbReference type="Pfam" id="PF00078"/>
    </source>
</evidence>
<feature type="domain" description="Reverse transcriptase" evidence="1">
    <location>
        <begin position="281"/>
        <end position="381"/>
    </location>
</feature>